<evidence type="ECO:0000313" key="3">
    <source>
        <dbReference type="Proteomes" id="UP000002668"/>
    </source>
</evidence>
<feature type="region of interest" description="Disordered" evidence="1">
    <location>
        <begin position="124"/>
        <end position="151"/>
    </location>
</feature>
<feature type="compositionally biased region" description="Low complexity" evidence="1">
    <location>
        <begin position="84"/>
        <end position="93"/>
    </location>
</feature>
<dbReference type="Proteomes" id="UP000002668">
    <property type="component" value="Genome"/>
</dbReference>
<sequence length="191" mass="21194">MNQQWAAKAQETAYAESLDTTALQTPIAAPSRPIHSTPSSHCVPIVRLTGHFCVHRKPHTDHATATYTPRPETAPTAAQMQELPSSSHSRPSPYHTQAPICRTARKARKGRNLNAYEARRKLQHHATAASVSPQAKKKHTSPYTQYIPNPHTAANTAPTYITHRAPHHRRTVTLQSVLRARFSYSIPLALP</sequence>
<feature type="compositionally biased region" description="Polar residues" evidence="1">
    <location>
        <begin position="141"/>
        <end position="151"/>
    </location>
</feature>
<dbReference type="InParanoid" id="E5ABT4"/>
<protein>
    <submittedName>
        <fullName evidence="2">Predicted protein</fullName>
    </submittedName>
</protein>
<dbReference type="HOGENOM" id="CLU_1421661_0_0_1"/>
<accession>E5ABT4</accession>
<proteinExistence type="predicted"/>
<dbReference type="AlphaFoldDB" id="E5ABT4"/>
<name>E5ABT4_LEPMJ</name>
<reference evidence="3" key="1">
    <citation type="journal article" date="2011" name="Nat. Commun.">
        <title>Effector diversification within compartments of the Leptosphaeria maculans genome affected by Repeat-Induced Point mutations.</title>
        <authorList>
            <person name="Rouxel T."/>
            <person name="Grandaubert J."/>
            <person name="Hane J.K."/>
            <person name="Hoede C."/>
            <person name="van de Wouw A.P."/>
            <person name="Couloux A."/>
            <person name="Dominguez V."/>
            <person name="Anthouard V."/>
            <person name="Bally P."/>
            <person name="Bourras S."/>
            <person name="Cozijnsen A.J."/>
            <person name="Ciuffetti L.M."/>
            <person name="Degrave A."/>
            <person name="Dilmaghani A."/>
            <person name="Duret L."/>
            <person name="Fudal I."/>
            <person name="Goodwin S.B."/>
            <person name="Gout L."/>
            <person name="Glaser N."/>
            <person name="Linglin J."/>
            <person name="Kema G.H.J."/>
            <person name="Lapalu N."/>
            <person name="Lawrence C.B."/>
            <person name="May K."/>
            <person name="Meyer M."/>
            <person name="Ollivier B."/>
            <person name="Poulain J."/>
            <person name="Schoch C.L."/>
            <person name="Simon A."/>
            <person name="Spatafora J.W."/>
            <person name="Stachowiak A."/>
            <person name="Turgeon B.G."/>
            <person name="Tyler B.M."/>
            <person name="Vincent D."/>
            <person name="Weissenbach J."/>
            <person name="Amselem J."/>
            <person name="Quesneville H."/>
            <person name="Oliver R.P."/>
            <person name="Wincker P."/>
            <person name="Balesdent M.-H."/>
            <person name="Howlett B.J."/>
        </authorList>
    </citation>
    <scope>NUCLEOTIDE SEQUENCE [LARGE SCALE GENOMIC DNA]</scope>
    <source>
        <strain evidence="3">JN3 / isolate v23.1.3 / race Av1-4-5-6-7-8</strain>
    </source>
</reference>
<evidence type="ECO:0000313" key="2">
    <source>
        <dbReference type="EMBL" id="CBY01125.1"/>
    </source>
</evidence>
<dbReference type="VEuPathDB" id="FungiDB:LEMA_P022550.1"/>
<feature type="region of interest" description="Disordered" evidence="1">
    <location>
        <begin position="62"/>
        <end position="96"/>
    </location>
</feature>
<gene>
    <name evidence="2" type="ORF">LEMA_P022550.1</name>
</gene>
<dbReference type="EMBL" id="FP929138">
    <property type="protein sequence ID" value="CBY01125.1"/>
    <property type="molecule type" value="Genomic_DNA"/>
</dbReference>
<evidence type="ECO:0000256" key="1">
    <source>
        <dbReference type="SAM" id="MobiDB-lite"/>
    </source>
</evidence>
<dbReference type="GeneID" id="13292211"/>
<keyword evidence="3" id="KW-1185">Reference proteome</keyword>
<organism evidence="3">
    <name type="scientific">Leptosphaeria maculans (strain JN3 / isolate v23.1.3 / race Av1-4-5-6-7-8)</name>
    <name type="common">Blackleg fungus</name>
    <name type="synonym">Phoma lingam</name>
    <dbReference type="NCBI Taxonomy" id="985895"/>
    <lineage>
        <taxon>Eukaryota</taxon>
        <taxon>Fungi</taxon>
        <taxon>Dikarya</taxon>
        <taxon>Ascomycota</taxon>
        <taxon>Pezizomycotina</taxon>
        <taxon>Dothideomycetes</taxon>
        <taxon>Pleosporomycetidae</taxon>
        <taxon>Pleosporales</taxon>
        <taxon>Pleosporineae</taxon>
        <taxon>Leptosphaeriaceae</taxon>
        <taxon>Plenodomus</taxon>
        <taxon>Plenodomus lingam/Leptosphaeria maculans species complex</taxon>
    </lineage>
</organism>